<evidence type="ECO:0000256" key="5">
    <source>
        <dbReference type="ARBA" id="ARBA00023136"/>
    </source>
</evidence>
<feature type="domain" description="Palmitoyltransferase DHHC" evidence="8">
    <location>
        <begin position="136"/>
        <end position="257"/>
    </location>
</feature>
<comment type="domain">
    <text evidence="7">The DHHC domain is required for palmitoyltransferase activity.</text>
</comment>
<dbReference type="GO" id="GO:0019706">
    <property type="term" value="F:protein-cysteine S-palmitoyltransferase activity"/>
    <property type="evidence" value="ECO:0007669"/>
    <property type="project" value="UniProtKB-EC"/>
</dbReference>
<dbReference type="GO" id="GO:0016020">
    <property type="term" value="C:membrane"/>
    <property type="evidence" value="ECO:0007669"/>
    <property type="project" value="UniProtKB-SubCell"/>
</dbReference>
<keyword evidence="6 7" id="KW-0012">Acyltransferase</keyword>
<keyword evidence="2 7" id="KW-0808">Transferase</keyword>
<dbReference type="EC" id="2.3.1.225" evidence="7"/>
<feature type="transmembrane region" description="Helical" evidence="7">
    <location>
        <begin position="215"/>
        <end position="236"/>
    </location>
</feature>
<proteinExistence type="inferred from homology"/>
<dbReference type="OrthoDB" id="331948at2759"/>
<dbReference type="PROSITE" id="PS50216">
    <property type="entry name" value="DHHC"/>
    <property type="match status" value="1"/>
</dbReference>
<evidence type="ECO:0000313" key="9">
    <source>
        <dbReference type="EMBL" id="CAE7458562.1"/>
    </source>
</evidence>
<keyword evidence="10" id="KW-1185">Reference proteome</keyword>
<sequence>METHLPIAISVSQYFGCWTLQSLHQLICEFTTKRAERQSGHEDTEATPTRLVDFMPPAFIAWIISILYSSFVFVYLPSAGLSLASPVSLAFHAMIAMVLASYYKAAVTDPGTIPDSPMWRTFGLPPARLKDRKRSGEARWCRKSEAYKPDRSHYCSATERCVLRMDHFCPWLNNTVGHANHKFFLQFLAYASSACLLGTIKTVQLLASASLPPATVLVLVEAGAIGTLLSSILIPFTTFHCWLLCNNMTTIEFCEQQQQQRFATDQVGLHMRHRYDMGLYHNLASVLGSNPLLWLIPVGGPVGDGLSFPMLEDTKESEVEWIDEGSTTASASDGLAACSSSEKYASDRSSDEKLRDPAKSSASEGNLAMAIYDGCAMFKGFMQDAATRISHICCADPQRNCCAATYRRPLENKDVEDISHTNGLQEPAYPALPTTWMEDSSTEGGYSSDEEIVDVDVSIRVVSEREFRRKVWGIYSDDGYSSDDSEQSTHSVRIVPAVSVGSSFL</sequence>
<evidence type="ECO:0000256" key="7">
    <source>
        <dbReference type="RuleBase" id="RU079119"/>
    </source>
</evidence>
<dbReference type="Proteomes" id="UP000604046">
    <property type="component" value="Unassembled WGS sequence"/>
</dbReference>
<dbReference type="EMBL" id="CAJNDS010002391">
    <property type="protein sequence ID" value="CAE7458562.1"/>
    <property type="molecule type" value="Genomic_DNA"/>
</dbReference>
<evidence type="ECO:0000256" key="1">
    <source>
        <dbReference type="ARBA" id="ARBA00004141"/>
    </source>
</evidence>
<protein>
    <recommendedName>
        <fullName evidence="7">Palmitoyltransferase</fullName>
        <ecNumber evidence="7">2.3.1.225</ecNumber>
    </recommendedName>
</protein>
<feature type="transmembrane region" description="Helical" evidence="7">
    <location>
        <begin position="59"/>
        <end position="76"/>
    </location>
</feature>
<evidence type="ECO:0000256" key="4">
    <source>
        <dbReference type="ARBA" id="ARBA00022989"/>
    </source>
</evidence>
<evidence type="ECO:0000256" key="3">
    <source>
        <dbReference type="ARBA" id="ARBA00022692"/>
    </source>
</evidence>
<comment type="catalytic activity">
    <reaction evidence="7">
        <text>L-cysteinyl-[protein] + hexadecanoyl-CoA = S-hexadecanoyl-L-cysteinyl-[protein] + CoA</text>
        <dbReference type="Rhea" id="RHEA:36683"/>
        <dbReference type="Rhea" id="RHEA-COMP:10131"/>
        <dbReference type="Rhea" id="RHEA-COMP:11032"/>
        <dbReference type="ChEBI" id="CHEBI:29950"/>
        <dbReference type="ChEBI" id="CHEBI:57287"/>
        <dbReference type="ChEBI" id="CHEBI:57379"/>
        <dbReference type="ChEBI" id="CHEBI:74151"/>
        <dbReference type="EC" id="2.3.1.225"/>
    </reaction>
</comment>
<organism evidence="9 10">
    <name type="scientific">Symbiodinium natans</name>
    <dbReference type="NCBI Taxonomy" id="878477"/>
    <lineage>
        <taxon>Eukaryota</taxon>
        <taxon>Sar</taxon>
        <taxon>Alveolata</taxon>
        <taxon>Dinophyceae</taxon>
        <taxon>Suessiales</taxon>
        <taxon>Symbiodiniaceae</taxon>
        <taxon>Symbiodinium</taxon>
    </lineage>
</organism>
<comment type="similarity">
    <text evidence="7">Belongs to the DHHC palmitoyltransferase family.</text>
</comment>
<dbReference type="InterPro" id="IPR039859">
    <property type="entry name" value="PFA4/ZDH16/20/ERF2-like"/>
</dbReference>
<dbReference type="PANTHER" id="PTHR12246">
    <property type="entry name" value="PALMITOYLTRANSFERASE ZDHHC16"/>
    <property type="match status" value="1"/>
</dbReference>
<keyword evidence="3 7" id="KW-0812">Transmembrane</keyword>
<evidence type="ECO:0000313" key="10">
    <source>
        <dbReference type="Proteomes" id="UP000604046"/>
    </source>
</evidence>
<dbReference type="AlphaFoldDB" id="A0A812S1A3"/>
<keyword evidence="5 7" id="KW-0472">Membrane</keyword>
<evidence type="ECO:0000259" key="8">
    <source>
        <dbReference type="Pfam" id="PF01529"/>
    </source>
</evidence>
<reference evidence="9" key="1">
    <citation type="submission" date="2021-02" db="EMBL/GenBank/DDBJ databases">
        <authorList>
            <person name="Dougan E. K."/>
            <person name="Rhodes N."/>
            <person name="Thang M."/>
            <person name="Chan C."/>
        </authorList>
    </citation>
    <scope>NUCLEOTIDE SEQUENCE</scope>
</reference>
<gene>
    <name evidence="9" type="primary">PFA4</name>
    <name evidence="9" type="ORF">SNAT2548_LOCUS25406</name>
</gene>
<feature type="transmembrane region" description="Helical" evidence="7">
    <location>
        <begin position="83"/>
        <end position="103"/>
    </location>
</feature>
<keyword evidence="4 7" id="KW-1133">Transmembrane helix</keyword>
<dbReference type="Pfam" id="PF01529">
    <property type="entry name" value="DHHC"/>
    <property type="match status" value="1"/>
</dbReference>
<feature type="transmembrane region" description="Helical" evidence="7">
    <location>
        <begin position="183"/>
        <end position="203"/>
    </location>
</feature>
<evidence type="ECO:0000256" key="2">
    <source>
        <dbReference type="ARBA" id="ARBA00022679"/>
    </source>
</evidence>
<accession>A0A812S1A3</accession>
<comment type="caution">
    <text evidence="9">The sequence shown here is derived from an EMBL/GenBank/DDBJ whole genome shotgun (WGS) entry which is preliminary data.</text>
</comment>
<name>A0A812S1A3_9DINO</name>
<evidence type="ECO:0000256" key="6">
    <source>
        <dbReference type="ARBA" id="ARBA00023315"/>
    </source>
</evidence>
<dbReference type="InterPro" id="IPR001594">
    <property type="entry name" value="Palmitoyltrfase_DHHC"/>
</dbReference>
<comment type="subcellular location">
    <subcellularLocation>
        <location evidence="1">Membrane</location>
        <topology evidence="1">Multi-pass membrane protein</topology>
    </subcellularLocation>
</comment>